<protein>
    <submittedName>
        <fullName evidence="2">28401_t:CDS:1</fullName>
    </submittedName>
</protein>
<evidence type="ECO:0000256" key="1">
    <source>
        <dbReference type="SAM" id="MobiDB-lite"/>
    </source>
</evidence>
<name>A0ABN7X0I0_GIGMA</name>
<proteinExistence type="predicted"/>
<reference evidence="2 3" key="1">
    <citation type="submission" date="2021-06" db="EMBL/GenBank/DDBJ databases">
        <authorList>
            <person name="Kallberg Y."/>
            <person name="Tangrot J."/>
            <person name="Rosling A."/>
        </authorList>
    </citation>
    <scope>NUCLEOTIDE SEQUENCE [LARGE SCALE GENOMIC DNA]</scope>
    <source>
        <strain evidence="2 3">120-4 pot B 10/14</strain>
    </source>
</reference>
<comment type="caution">
    <text evidence="2">The sequence shown here is derived from an EMBL/GenBank/DDBJ whole genome shotgun (WGS) entry which is preliminary data.</text>
</comment>
<keyword evidence="3" id="KW-1185">Reference proteome</keyword>
<evidence type="ECO:0000313" key="3">
    <source>
        <dbReference type="Proteomes" id="UP000789901"/>
    </source>
</evidence>
<dbReference type="Proteomes" id="UP000789901">
    <property type="component" value="Unassembled WGS sequence"/>
</dbReference>
<dbReference type="EMBL" id="CAJVQB010074518">
    <property type="protein sequence ID" value="CAG8844067.1"/>
    <property type="molecule type" value="Genomic_DNA"/>
</dbReference>
<evidence type="ECO:0000313" key="2">
    <source>
        <dbReference type="EMBL" id="CAG8844067.1"/>
    </source>
</evidence>
<accession>A0ABN7X0I0</accession>
<gene>
    <name evidence="2" type="ORF">GMARGA_LOCUS36887</name>
</gene>
<organism evidence="2 3">
    <name type="scientific">Gigaspora margarita</name>
    <dbReference type="NCBI Taxonomy" id="4874"/>
    <lineage>
        <taxon>Eukaryota</taxon>
        <taxon>Fungi</taxon>
        <taxon>Fungi incertae sedis</taxon>
        <taxon>Mucoromycota</taxon>
        <taxon>Glomeromycotina</taxon>
        <taxon>Glomeromycetes</taxon>
        <taxon>Diversisporales</taxon>
        <taxon>Gigasporaceae</taxon>
        <taxon>Gigaspora</taxon>
    </lineage>
</organism>
<feature type="compositionally biased region" description="Polar residues" evidence="1">
    <location>
        <begin position="26"/>
        <end position="39"/>
    </location>
</feature>
<sequence length="39" mass="4408">MANSNPYYDNIDTAAIDSGESESENRYNIKSQTTTKSYK</sequence>
<feature type="non-terminal residue" evidence="2">
    <location>
        <position position="1"/>
    </location>
</feature>
<feature type="region of interest" description="Disordered" evidence="1">
    <location>
        <begin position="1"/>
        <end position="39"/>
    </location>
</feature>